<organism evidence="2 3">
    <name type="scientific">Portunus trituberculatus</name>
    <name type="common">Swimming crab</name>
    <name type="synonym">Neptunus trituberculatus</name>
    <dbReference type="NCBI Taxonomy" id="210409"/>
    <lineage>
        <taxon>Eukaryota</taxon>
        <taxon>Metazoa</taxon>
        <taxon>Ecdysozoa</taxon>
        <taxon>Arthropoda</taxon>
        <taxon>Crustacea</taxon>
        <taxon>Multicrustacea</taxon>
        <taxon>Malacostraca</taxon>
        <taxon>Eumalacostraca</taxon>
        <taxon>Eucarida</taxon>
        <taxon>Decapoda</taxon>
        <taxon>Pleocyemata</taxon>
        <taxon>Brachyura</taxon>
        <taxon>Eubrachyura</taxon>
        <taxon>Portunoidea</taxon>
        <taxon>Portunidae</taxon>
        <taxon>Portuninae</taxon>
        <taxon>Portunus</taxon>
    </lineage>
</organism>
<feature type="region of interest" description="Disordered" evidence="1">
    <location>
        <begin position="1"/>
        <end position="32"/>
    </location>
</feature>
<sequence length="206" mass="22334">MAIIQRKQSRVGRSGADSGGGGGADIKDSHAIKVRHYKRTTRQEALAATPSRQRHCQNTVFHTTVTTITPSVAPHCHHFKNTIVDTSFTSSPSTPPPPPSSHHNSPNTTSLSSTATEPPHQHYVQNNTLHHLEHYQDTIFHPSSTITTNTSSHLPLKQLLLPTPLPPNLPPILPFPPHPAVPGGHVGERGAGQPSLPHSSVWCRNK</sequence>
<feature type="region of interest" description="Disordered" evidence="1">
    <location>
        <begin position="86"/>
        <end position="121"/>
    </location>
</feature>
<dbReference type="Proteomes" id="UP000324222">
    <property type="component" value="Unassembled WGS sequence"/>
</dbReference>
<feature type="compositionally biased region" description="Low complexity" evidence="1">
    <location>
        <begin position="101"/>
        <end position="116"/>
    </location>
</feature>
<accession>A0A5B7GFZ6</accession>
<feature type="compositionally biased region" description="Pro residues" evidence="1">
    <location>
        <begin position="171"/>
        <end position="180"/>
    </location>
</feature>
<feature type="region of interest" description="Disordered" evidence="1">
    <location>
        <begin position="171"/>
        <end position="206"/>
    </location>
</feature>
<dbReference type="AlphaFoldDB" id="A0A5B7GFZ6"/>
<keyword evidence="3" id="KW-1185">Reference proteome</keyword>
<gene>
    <name evidence="2" type="ORF">E2C01_049967</name>
</gene>
<comment type="caution">
    <text evidence="2">The sequence shown here is derived from an EMBL/GenBank/DDBJ whole genome shotgun (WGS) entry which is preliminary data.</text>
</comment>
<evidence type="ECO:0000313" key="2">
    <source>
        <dbReference type="EMBL" id="MPC56018.1"/>
    </source>
</evidence>
<proteinExistence type="predicted"/>
<evidence type="ECO:0000313" key="3">
    <source>
        <dbReference type="Proteomes" id="UP000324222"/>
    </source>
</evidence>
<reference evidence="2 3" key="1">
    <citation type="submission" date="2019-05" db="EMBL/GenBank/DDBJ databases">
        <title>Another draft genome of Portunus trituberculatus and its Hox gene families provides insights of decapod evolution.</title>
        <authorList>
            <person name="Jeong J.-H."/>
            <person name="Song I."/>
            <person name="Kim S."/>
            <person name="Choi T."/>
            <person name="Kim D."/>
            <person name="Ryu S."/>
            <person name="Kim W."/>
        </authorList>
    </citation>
    <scope>NUCLEOTIDE SEQUENCE [LARGE SCALE GENOMIC DNA]</scope>
    <source>
        <tissue evidence="2">Muscle</tissue>
    </source>
</reference>
<evidence type="ECO:0000256" key="1">
    <source>
        <dbReference type="SAM" id="MobiDB-lite"/>
    </source>
</evidence>
<name>A0A5B7GFZ6_PORTR</name>
<protein>
    <submittedName>
        <fullName evidence="2">Uncharacterized protein</fullName>
    </submittedName>
</protein>
<dbReference type="EMBL" id="VSRR010013631">
    <property type="protein sequence ID" value="MPC56018.1"/>
    <property type="molecule type" value="Genomic_DNA"/>
</dbReference>